<organism evidence="2 3">
    <name type="scientific">Enterococcus quebecensis</name>
    <dbReference type="NCBI Taxonomy" id="903983"/>
    <lineage>
        <taxon>Bacteria</taxon>
        <taxon>Bacillati</taxon>
        <taxon>Bacillota</taxon>
        <taxon>Bacilli</taxon>
        <taxon>Lactobacillales</taxon>
        <taxon>Enterococcaceae</taxon>
        <taxon>Enterococcus</taxon>
    </lineage>
</organism>
<keyword evidence="1" id="KW-0812">Transmembrane</keyword>
<dbReference type="EMBL" id="MIKB01000012">
    <property type="protein sequence ID" value="OEG17217.1"/>
    <property type="molecule type" value="Genomic_DNA"/>
</dbReference>
<evidence type="ECO:0000256" key="1">
    <source>
        <dbReference type="SAM" id="Phobius"/>
    </source>
</evidence>
<evidence type="ECO:0000313" key="2">
    <source>
        <dbReference type="EMBL" id="OEG17217.1"/>
    </source>
</evidence>
<dbReference type="Proteomes" id="UP000094764">
    <property type="component" value="Unassembled WGS sequence"/>
</dbReference>
<protein>
    <submittedName>
        <fullName evidence="2">Uncharacterized protein</fullName>
    </submittedName>
</protein>
<gene>
    <name evidence="2" type="ORF">BCR23_04225</name>
</gene>
<dbReference type="RefSeq" id="WP_069634538.1">
    <property type="nucleotide sequence ID" value="NZ_JXKZ01000002.1"/>
</dbReference>
<accession>A0A1E5GX23</accession>
<name>A0A1E5GX23_9ENTE</name>
<dbReference type="AlphaFoldDB" id="A0A1E5GX23"/>
<keyword evidence="1" id="KW-0472">Membrane</keyword>
<proteinExistence type="predicted"/>
<reference evidence="3" key="1">
    <citation type="submission" date="2016-09" db="EMBL/GenBank/DDBJ databases">
        <authorList>
            <person name="Gulvik C.A."/>
        </authorList>
    </citation>
    <scope>NUCLEOTIDE SEQUENCE [LARGE SCALE GENOMIC DNA]</scope>
    <source>
        <strain evidence="3">LMG 26306</strain>
    </source>
</reference>
<comment type="caution">
    <text evidence="2">The sequence shown here is derived from an EMBL/GenBank/DDBJ whole genome shotgun (WGS) entry which is preliminary data.</text>
</comment>
<feature type="transmembrane region" description="Helical" evidence="1">
    <location>
        <begin position="21"/>
        <end position="39"/>
    </location>
</feature>
<keyword evidence="1" id="KW-1133">Transmembrane helix</keyword>
<keyword evidence="3" id="KW-1185">Reference proteome</keyword>
<sequence>MGKFNWRKLLSLEKLYTIAKFFGGVIISVSTLYIAWVTYDQEKYSQPLEFTPTIELKLKSIEYVKNDTNSDYTKSLTFDFFIKSNVDSGAIKSLYIFYNVGTDKTEPATSFLKKDTQYNELKFFDGGLIPKKIDRYKGDLQYNKLPPNKNFIQTYINLLAIDYNDNKHIIKQYFYFDTNSFSKIDSQAQAKKGVRIIPETEQVNFEPILTENLYEHMIMSSSNQLISDMNAEIIDVLKKQGIEEKKYFLINRKKTLEERDVIIQTYNKFYKK</sequence>
<evidence type="ECO:0000313" key="3">
    <source>
        <dbReference type="Proteomes" id="UP000094764"/>
    </source>
</evidence>